<dbReference type="NCBIfam" id="TIGR00453">
    <property type="entry name" value="ispD"/>
    <property type="match status" value="1"/>
</dbReference>
<dbReference type="HAMAP" id="MF_00108">
    <property type="entry name" value="IspD"/>
    <property type="match status" value="1"/>
</dbReference>
<organism evidence="8 9">
    <name type="scientific">Candidatus Desulfobacillus denitrificans</name>
    <dbReference type="NCBI Taxonomy" id="2608985"/>
    <lineage>
        <taxon>Bacteria</taxon>
        <taxon>Pseudomonadati</taxon>
        <taxon>Pseudomonadota</taxon>
        <taxon>Betaproteobacteria</taxon>
        <taxon>Candidatus Desulfobacillus</taxon>
    </lineage>
</organism>
<dbReference type="Pfam" id="PF01128">
    <property type="entry name" value="IspD"/>
    <property type="match status" value="1"/>
</dbReference>
<dbReference type="InterPro" id="IPR034683">
    <property type="entry name" value="IspD/TarI"/>
</dbReference>
<dbReference type="GO" id="GO:0050518">
    <property type="term" value="F:2-C-methyl-D-erythritol 4-phosphate cytidylyltransferase activity"/>
    <property type="evidence" value="ECO:0007669"/>
    <property type="project" value="UniProtKB-UniRule"/>
</dbReference>
<comment type="function">
    <text evidence="7">Catalyzes the formation of 4-diphosphocytidyl-2-C-methyl-D-erythritol from CTP and 2-C-methyl-D-erythritol 4-phosphate (MEP).</text>
</comment>
<evidence type="ECO:0000256" key="2">
    <source>
        <dbReference type="ARBA" id="ARBA00004787"/>
    </source>
</evidence>
<evidence type="ECO:0000313" key="9">
    <source>
        <dbReference type="Proteomes" id="UP000662914"/>
    </source>
</evidence>
<comment type="similarity">
    <text evidence="3 7">Belongs to the IspD/TarI cytidylyltransferase family. IspD subfamily.</text>
</comment>
<dbReference type="InterPro" id="IPR029044">
    <property type="entry name" value="Nucleotide-diphossugar_trans"/>
</dbReference>
<dbReference type="Gene3D" id="3.90.550.10">
    <property type="entry name" value="Spore Coat Polysaccharide Biosynthesis Protein SpsA, Chain A"/>
    <property type="match status" value="1"/>
</dbReference>
<dbReference type="KEGG" id="ddz:DSYM_15220"/>
<protein>
    <recommendedName>
        <fullName evidence="7">2-C-methyl-D-erythritol 4-phosphate cytidylyltransferase</fullName>
        <ecNumber evidence="7">2.7.7.60</ecNumber>
    </recommendedName>
    <alternativeName>
        <fullName evidence="7">4-diphosphocytidyl-2C-methyl-D-erythritol synthase</fullName>
    </alternativeName>
    <alternativeName>
        <fullName evidence="7">MEP cytidylyltransferase</fullName>
        <shortName evidence="7">MCT</shortName>
    </alternativeName>
</protein>
<evidence type="ECO:0000256" key="6">
    <source>
        <dbReference type="ARBA" id="ARBA00023229"/>
    </source>
</evidence>
<dbReference type="PANTHER" id="PTHR32125">
    <property type="entry name" value="2-C-METHYL-D-ERYTHRITOL 4-PHOSPHATE CYTIDYLYLTRANSFERASE, CHLOROPLASTIC"/>
    <property type="match status" value="1"/>
</dbReference>
<dbReference type="EC" id="2.7.7.60" evidence="7"/>
<proteinExistence type="inferred from homology"/>
<dbReference type="InterPro" id="IPR018294">
    <property type="entry name" value="ISPD_synthase_CS"/>
</dbReference>
<comment type="catalytic activity">
    <reaction evidence="1 7">
        <text>2-C-methyl-D-erythritol 4-phosphate + CTP + H(+) = 4-CDP-2-C-methyl-D-erythritol + diphosphate</text>
        <dbReference type="Rhea" id="RHEA:13429"/>
        <dbReference type="ChEBI" id="CHEBI:15378"/>
        <dbReference type="ChEBI" id="CHEBI:33019"/>
        <dbReference type="ChEBI" id="CHEBI:37563"/>
        <dbReference type="ChEBI" id="CHEBI:57823"/>
        <dbReference type="ChEBI" id="CHEBI:58262"/>
        <dbReference type="EC" id="2.7.7.60"/>
    </reaction>
</comment>
<dbReference type="UniPathway" id="UPA00056">
    <property type="reaction ID" value="UER00093"/>
</dbReference>
<sequence>MPRYFALIPAAGTGSRVGGERPKQYQLLAGQPMMRHAIAPFCASPRIQRVFVVLADADALWERFHWSALGPQLAVLRCGGATRADSVLNGLQAISALVAPDDWILVHDAARPCLSPAQLDGLIDQVGDDAVGGILAMPVADTLKRGTPERRIEATVPREHLWQAQTPQMFRYGLLREALSRNPAVTDESAAVEALGHRPLLVPSDPDNLKVTWPADLVLAERILQQRKQA</sequence>
<dbReference type="Proteomes" id="UP000662914">
    <property type="component" value="Chromosome"/>
</dbReference>
<dbReference type="InterPro" id="IPR050088">
    <property type="entry name" value="IspD/TarI_cytidylyltransf_bact"/>
</dbReference>
<accession>A0A809QZI6</accession>
<dbReference type="FunFam" id="3.90.550.10:FF:000003">
    <property type="entry name" value="2-C-methyl-D-erythritol 4-phosphate cytidylyltransferase"/>
    <property type="match status" value="1"/>
</dbReference>
<keyword evidence="6 7" id="KW-0414">Isoprene biosynthesis</keyword>
<gene>
    <name evidence="7" type="primary">ispD</name>
    <name evidence="8" type="ORF">DSYM_15220</name>
</gene>
<evidence type="ECO:0000256" key="4">
    <source>
        <dbReference type="ARBA" id="ARBA00022679"/>
    </source>
</evidence>
<evidence type="ECO:0000256" key="5">
    <source>
        <dbReference type="ARBA" id="ARBA00022695"/>
    </source>
</evidence>
<dbReference type="InterPro" id="IPR001228">
    <property type="entry name" value="IspD"/>
</dbReference>
<dbReference type="AlphaFoldDB" id="A0A809QZI6"/>
<feature type="site" description="Positions MEP for the nucleophilic attack" evidence="7">
    <location>
        <position position="210"/>
    </location>
</feature>
<comment type="pathway">
    <text evidence="2 7">Isoprenoid biosynthesis; isopentenyl diphosphate biosynthesis via DXP pathway; isopentenyl diphosphate from 1-deoxy-D-xylulose 5-phosphate: step 2/6.</text>
</comment>
<dbReference type="CDD" id="cd02516">
    <property type="entry name" value="CDP-ME_synthetase"/>
    <property type="match status" value="1"/>
</dbReference>
<evidence type="ECO:0000256" key="3">
    <source>
        <dbReference type="ARBA" id="ARBA00009789"/>
    </source>
</evidence>
<feature type="site" description="Transition state stabilizer" evidence="7">
    <location>
        <position position="23"/>
    </location>
</feature>
<dbReference type="PANTHER" id="PTHR32125:SF4">
    <property type="entry name" value="2-C-METHYL-D-ERYTHRITOL 4-PHOSPHATE CYTIDYLYLTRANSFERASE, CHLOROPLASTIC"/>
    <property type="match status" value="1"/>
</dbReference>
<feature type="site" description="Transition state stabilizer" evidence="7">
    <location>
        <position position="16"/>
    </location>
</feature>
<evidence type="ECO:0000256" key="1">
    <source>
        <dbReference type="ARBA" id="ARBA00001282"/>
    </source>
</evidence>
<keyword evidence="4 7" id="KW-0808">Transferase</keyword>
<name>A0A809QZI6_9PROT</name>
<reference evidence="8" key="1">
    <citation type="journal article" name="DNA Res.">
        <title>The physiological potential of anammox bacteria as revealed by their core genome structure.</title>
        <authorList>
            <person name="Okubo T."/>
            <person name="Toyoda A."/>
            <person name="Fukuhara K."/>
            <person name="Uchiyama I."/>
            <person name="Harigaya Y."/>
            <person name="Kuroiwa M."/>
            <person name="Suzuki T."/>
            <person name="Murakami Y."/>
            <person name="Suwa Y."/>
            <person name="Takami H."/>
        </authorList>
    </citation>
    <scope>NUCLEOTIDE SEQUENCE</scope>
    <source>
        <strain evidence="8">317325-3</strain>
    </source>
</reference>
<evidence type="ECO:0000256" key="7">
    <source>
        <dbReference type="HAMAP-Rule" id="MF_00108"/>
    </source>
</evidence>
<dbReference type="SUPFAM" id="SSF53448">
    <property type="entry name" value="Nucleotide-diphospho-sugar transferases"/>
    <property type="match status" value="1"/>
</dbReference>
<keyword evidence="5 7" id="KW-0548">Nucleotidyltransferase</keyword>
<dbReference type="GO" id="GO:0019288">
    <property type="term" value="P:isopentenyl diphosphate biosynthetic process, methylerythritol 4-phosphate pathway"/>
    <property type="evidence" value="ECO:0007669"/>
    <property type="project" value="UniProtKB-UniRule"/>
</dbReference>
<dbReference type="EMBL" id="AP021857">
    <property type="protein sequence ID" value="BBO20823.1"/>
    <property type="molecule type" value="Genomic_DNA"/>
</dbReference>
<dbReference type="PROSITE" id="PS01295">
    <property type="entry name" value="ISPD"/>
    <property type="match status" value="1"/>
</dbReference>
<feature type="site" description="Positions MEP for the nucleophilic attack" evidence="7">
    <location>
        <position position="158"/>
    </location>
</feature>
<evidence type="ECO:0000313" key="8">
    <source>
        <dbReference type="EMBL" id="BBO20823.1"/>
    </source>
</evidence>